<dbReference type="EMBL" id="CVRI01000054">
    <property type="protein sequence ID" value="CRL00221.1"/>
    <property type="molecule type" value="Genomic_DNA"/>
</dbReference>
<sequence>MTSKLIIPKRDDSCSESSCSDAVRTPGRKRKLDHLTFDEKVQRKKLKNRVAAQTSRDRKKKQMEEMQETIEQQSKRITNLERKCDQLSNERDRIQAKFEKIEREYQKLKANTNIKPEIRHSIPEEHKYTRSALEDNSIDSCVGSFTMKSEGSAESKPLLKELFEDIEFDQFDLEQLAESLLEDVSTNLERNVSASSPSNAESKGLQQPLSQSLVGTEDTRMESAKDKSSIDHKVPDVTTLNLDEACNENRIIYADEIPVEEECFEIQDSPEITIKDETLDDLISPTPALDYVQLKSPINTISDCGYESHGSPNSLQDFSFNDQQNDINYLLNDLFPALA</sequence>
<dbReference type="Proteomes" id="UP000183832">
    <property type="component" value="Unassembled WGS sequence"/>
</dbReference>
<evidence type="ECO:0000256" key="3">
    <source>
        <dbReference type="ARBA" id="ARBA00023125"/>
    </source>
</evidence>
<evidence type="ECO:0000313" key="9">
    <source>
        <dbReference type="EMBL" id="CRL00221.1"/>
    </source>
</evidence>
<dbReference type="PANTHER" id="PTHR46542">
    <property type="entry name" value="X-BOX BINDING PROTEIN 1"/>
    <property type="match status" value="1"/>
</dbReference>
<keyword evidence="4" id="KW-0804">Transcription</keyword>
<feature type="compositionally biased region" description="Polar residues" evidence="7">
    <location>
        <begin position="191"/>
        <end position="214"/>
    </location>
</feature>
<accession>A0A1J1IJ06</accession>
<dbReference type="AlphaFoldDB" id="A0A1J1IJ06"/>
<feature type="region of interest" description="Disordered" evidence="7">
    <location>
        <begin position="43"/>
        <end position="74"/>
    </location>
</feature>
<evidence type="ECO:0000256" key="4">
    <source>
        <dbReference type="ARBA" id="ARBA00023163"/>
    </source>
</evidence>
<keyword evidence="1" id="KW-0832">Ubl conjugation</keyword>
<dbReference type="Gene3D" id="1.20.5.170">
    <property type="match status" value="1"/>
</dbReference>
<feature type="region of interest" description="Disordered" evidence="7">
    <location>
        <begin position="1"/>
        <end position="27"/>
    </location>
</feature>
<protein>
    <recommendedName>
        <fullName evidence="6">X-box-binding protein 1</fullName>
    </recommendedName>
</protein>
<gene>
    <name evidence="9" type="ORF">CLUMA_CG013495</name>
</gene>
<dbReference type="Pfam" id="PF07716">
    <property type="entry name" value="bZIP_2"/>
    <property type="match status" value="1"/>
</dbReference>
<dbReference type="InterPro" id="IPR004827">
    <property type="entry name" value="bZIP"/>
</dbReference>
<evidence type="ECO:0000256" key="5">
    <source>
        <dbReference type="ARBA" id="ARBA00023242"/>
    </source>
</evidence>
<keyword evidence="2" id="KW-0805">Transcription regulation</keyword>
<evidence type="ECO:0000256" key="1">
    <source>
        <dbReference type="ARBA" id="ARBA00022843"/>
    </source>
</evidence>
<proteinExistence type="predicted"/>
<name>A0A1J1IJ06_9DIPT</name>
<evidence type="ECO:0000313" key="10">
    <source>
        <dbReference type="Proteomes" id="UP000183832"/>
    </source>
</evidence>
<dbReference type="PROSITE" id="PS00036">
    <property type="entry name" value="BZIP_BASIC"/>
    <property type="match status" value="1"/>
</dbReference>
<reference evidence="9 10" key="1">
    <citation type="submission" date="2015-04" db="EMBL/GenBank/DDBJ databases">
        <authorList>
            <person name="Syromyatnikov M.Y."/>
            <person name="Popov V.N."/>
        </authorList>
    </citation>
    <scope>NUCLEOTIDE SEQUENCE [LARGE SCALE GENOMIC DNA]</scope>
</reference>
<dbReference type="PANTHER" id="PTHR46542:SF1">
    <property type="entry name" value="X-BOX BINDING PROTEIN 1"/>
    <property type="match status" value="1"/>
</dbReference>
<dbReference type="GO" id="GO:0005634">
    <property type="term" value="C:nucleus"/>
    <property type="evidence" value="ECO:0007669"/>
    <property type="project" value="TreeGrafter"/>
</dbReference>
<dbReference type="GO" id="GO:0000981">
    <property type="term" value="F:DNA-binding transcription factor activity, RNA polymerase II-specific"/>
    <property type="evidence" value="ECO:0007669"/>
    <property type="project" value="TreeGrafter"/>
</dbReference>
<dbReference type="OrthoDB" id="20960at2759"/>
<organism evidence="9 10">
    <name type="scientific">Clunio marinus</name>
    <dbReference type="NCBI Taxonomy" id="568069"/>
    <lineage>
        <taxon>Eukaryota</taxon>
        <taxon>Metazoa</taxon>
        <taxon>Ecdysozoa</taxon>
        <taxon>Arthropoda</taxon>
        <taxon>Hexapoda</taxon>
        <taxon>Insecta</taxon>
        <taxon>Pterygota</taxon>
        <taxon>Neoptera</taxon>
        <taxon>Endopterygota</taxon>
        <taxon>Diptera</taxon>
        <taxon>Nematocera</taxon>
        <taxon>Chironomoidea</taxon>
        <taxon>Chironomidae</taxon>
        <taxon>Clunio</taxon>
    </lineage>
</organism>
<evidence type="ECO:0000256" key="6">
    <source>
        <dbReference type="ARBA" id="ARBA00040165"/>
    </source>
</evidence>
<feature type="domain" description="BZIP" evidence="8">
    <location>
        <begin position="38"/>
        <end position="101"/>
    </location>
</feature>
<dbReference type="InterPro" id="IPR046347">
    <property type="entry name" value="bZIP_sf"/>
</dbReference>
<evidence type="ECO:0000256" key="7">
    <source>
        <dbReference type="SAM" id="MobiDB-lite"/>
    </source>
</evidence>
<dbReference type="InterPro" id="IPR052470">
    <property type="entry name" value="ER_Stress-Reg_TF"/>
</dbReference>
<feature type="compositionally biased region" description="Basic and acidic residues" evidence="7">
    <location>
        <begin position="217"/>
        <end position="230"/>
    </location>
</feature>
<keyword evidence="5" id="KW-0539">Nucleus</keyword>
<evidence type="ECO:0000259" key="8">
    <source>
        <dbReference type="PROSITE" id="PS50217"/>
    </source>
</evidence>
<dbReference type="STRING" id="568069.A0A1J1IJ06"/>
<feature type="region of interest" description="Disordered" evidence="7">
    <location>
        <begin position="191"/>
        <end position="230"/>
    </location>
</feature>
<dbReference type="PROSITE" id="PS50217">
    <property type="entry name" value="BZIP"/>
    <property type="match status" value="1"/>
</dbReference>
<dbReference type="SMART" id="SM00338">
    <property type="entry name" value="BRLZ"/>
    <property type="match status" value="1"/>
</dbReference>
<keyword evidence="3" id="KW-0238">DNA-binding</keyword>
<keyword evidence="10" id="KW-1185">Reference proteome</keyword>
<evidence type="ECO:0000256" key="2">
    <source>
        <dbReference type="ARBA" id="ARBA00023015"/>
    </source>
</evidence>
<dbReference type="SUPFAM" id="SSF57959">
    <property type="entry name" value="Leucine zipper domain"/>
    <property type="match status" value="1"/>
</dbReference>
<dbReference type="GO" id="GO:0000977">
    <property type="term" value="F:RNA polymerase II transcription regulatory region sequence-specific DNA binding"/>
    <property type="evidence" value="ECO:0007669"/>
    <property type="project" value="TreeGrafter"/>
</dbReference>